<dbReference type="AlphaFoldDB" id="A0A8A3NYE5"/>
<proteinExistence type="predicted"/>
<dbReference type="EMBL" id="CP063406">
    <property type="protein sequence ID" value="QSZ30553.1"/>
    <property type="molecule type" value="Genomic_DNA"/>
</dbReference>
<reference evidence="2" key="1">
    <citation type="submission" date="2020-10" db="EMBL/GenBank/DDBJ databases">
        <title>Genome Sequence of Monilinia vaccinii-corymbosi Sheds Light on Mummy Berry Disease Infection of Blueberry and Mating Type.</title>
        <authorList>
            <person name="Yow A.G."/>
            <person name="Zhang Y."/>
            <person name="Bansal K."/>
            <person name="Eacker S.M."/>
            <person name="Sullivan S."/>
            <person name="Liachko I."/>
            <person name="Cubeta M.A."/>
            <person name="Rollins J.A."/>
            <person name="Ashrafi H."/>
        </authorList>
    </citation>
    <scope>NUCLEOTIDE SEQUENCE</scope>
    <source>
        <strain evidence="2">RL-1</strain>
    </source>
</reference>
<organism evidence="2 3">
    <name type="scientific">Monilinia vaccinii-corymbosi</name>
    <dbReference type="NCBI Taxonomy" id="61207"/>
    <lineage>
        <taxon>Eukaryota</taxon>
        <taxon>Fungi</taxon>
        <taxon>Dikarya</taxon>
        <taxon>Ascomycota</taxon>
        <taxon>Pezizomycotina</taxon>
        <taxon>Leotiomycetes</taxon>
        <taxon>Helotiales</taxon>
        <taxon>Sclerotiniaceae</taxon>
        <taxon>Monilinia</taxon>
    </lineage>
</organism>
<accession>A0A8A3NYE5</accession>
<dbReference type="OrthoDB" id="10506016at2759"/>
<name>A0A8A3NYE5_9HELO</name>
<keyword evidence="3" id="KW-1185">Reference proteome</keyword>
<sequence>MQGHLQDGNRKAEQAILQHSSPPHGRRFVDACVIRVDGSGQEHGDAACCGCHGGVERLAHENLDVADDVAGPAMGEVVGGPDDGVHGDEDEGYDVDDHEGTCGDVSDAVEEAKGDNEDEDEDYGEDGESDCVGGDGVVCSWRVWARGDDIA</sequence>
<feature type="compositionally biased region" description="Acidic residues" evidence="1">
    <location>
        <begin position="116"/>
        <end position="129"/>
    </location>
</feature>
<dbReference type="Proteomes" id="UP000672032">
    <property type="component" value="Chromosome 2"/>
</dbReference>
<evidence type="ECO:0000313" key="2">
    <source>
        <dbReference type="EMBL" id="QSZ30553.1"/>
    </source>
</evidence>
<evidence type="ECO:0000313" key="3">
    <source>
        <dbReference type="Proteomes" id="UP000672032"/>
    </source>
</evidence>
<protein>
    <submittedName>
        <fullName evidence="2">Uncharacterized protein</fullName>
    </submittedName>
</protein>
<gene>
    <name evidence="2" type="ORF">DSL72_000107</name>
</gene>
<evidence type="ECO:0000256" key="1">
    <source>
        <dbReference type="SAM" id="MobiDB-lite"/>
    </source>
</evidence>
<feature type="region of interest" description="Disordered" evidence="1">
    <location>
        <begin position="71"/>
        <end position="131"/>
    </location>
</feature>
<feature type="compositionally biased region" description="Acidic residues" evidence="1">
    <location>
        <begin position="88"/>
        <end position="97"/>
    </location>
</feature>